<dbReference type="InterPro" id="IPR029058">
    <property type="entry name" value="AB_hydrolase_fold"/>
</dbReference>
<evidence type="ECO:0000256" key="2">
    <source>
        <dbReference type="ARBA" id="ARBA00022801"/>
    </source>
</evidence>
<reference evidence="4" key="1">
    <citation type="journal article" date="2023" name="Nat. Commun.">
        <title>Diploid and tetraploid genomes of Acorus and the evolution of monocots.</title>
        <authorList>
            <person name="Ma L."/>
            <person name="Liu K.W."/>
            <person name="Li Z."/>
            <person name="Hsiao Y.Y."/>
            <person name="Qi Y."/>
            <person name="Fu T."/>
            <person name="Tang G.D."/>
            <person name="Zhang D."/>
            <person name="Sun W.H."/>
            <person name="Liu D.K."/>
            <person name="Li Y."/>
            <person name="Chen G.Z."/>
            <person name="Liu X.D."/>
            <person name="Liao X.Y."/>
            <person name="Jiang Y.T."/>
            <person name="Yu X."/>
            <person name="Hao Y."/>
            <person name="Huang J."/>
            <person name="Zhao X.W."/>
            <person name="Ke S."/>
            <person name="Chen Y.Y."/>
            <person name="Wu W.L."/>
            <person name="Hsu J.L."/>
            <person name="Lin Y.F."/>
            <person name="Huang M.D."/>
            <person name="Li C.Y."/>
            <person name="Huang L."/>
            <person name="Wang Z.W."/>
            <person name="Zhao X."/>
            <person name="Zhong W.Y."/>
            <person name="Peng D.H."/>
            <person name="Ahmad S."/>
            <person name="Lan S."/>
            <person name="Zhang J.S."/>
            <person name="Tsai W.C."/>
            <person name="Van de Peer Y."/>
            <person name="Liu Z.J."/>
        </authorList>
    </citation>
    <scope>NUCLEOTIDE SEQUENCE</scope>
    <source>
        <strain evidence="4">CP</strain>
    </source>
</reference>
<comment type="caution">
    <text evidence="4">The sequence shown here is derived from an EMBL/GenBank/DDBJ whole genome shotgun (WGS) entry which is preliminary data.</text>
</comment>
<name>A0AAV9DXL8_ACOCL</name>
<keyword evidence="5" id="KW-1185">Reference proteome</keyword>
<gene>
    <name evidence="4" type="primary">CXE2</name>
    <name evidence="4" type="ORF">QJS10_CPB11g02215</name>
</gene>
<dbReference type="Gene3D" id="3.40.50.1820">
    <property type="entry name" value="alpha/beta hydrolase"/>
    <property type="match status" value="1"/>
</dbReference>
<accession>A0AAV9DXL8</accession>
<reference evidence="4" key="2">
    <citation type="submission" date="2023-06" db="EMBL/GenBank/DDBJ databases">
        <authorList>
            <person name="Ma L."/>
            <person name="Liu K.-W."/>
            <person name="Li Z."/>
            <person name="Hsiao Y.-Y."/>
            <person name="Qi Y."/>
            <person name="Fu T."/>
            <person name="Tang G."/>
            <person name="Zhang D."/>
            <person name="Sun W.-H."/>
            <person name="Liu D.-K."/>
            <person name="Li Y."/>
            <person name="Chen G.-Z."/>
            <person name="Liu X.-D."/>
            <person name="Liao X.-Y."/>
            <person name="Jiang Y.-T."/>
            <person name="Yu X."/>
            <person name="Hao Y."/>
            <person name="Huang J."/>
            <person name="Zhao X.-W."/>
            <person name="Ke S."/>
            <person name="Chen Y.-Y."/>
            <person name="Wu W.-L."/>
            <person name="Hsu J.-L."/>
            <person name="Lin Y.-F."/>
            <person name="Huang M.-D."/>
            <person name="Li C.-Y."/>
            <person name="Huang L."/>
            <person name="Wang Z.-W."/>
            <person name="Zhao X."/>
            <person name="Zhong W.-Y."/>
            <person name="Peng D.-H."/>
            <person name="Ahmad S."/>
            <person name="Lan S."/>
            <person name="Zhang J.-S."/>
            <person name="Tsai W.-C."/>
            <person name="Van De Peer Y."/>
            <person name="Liu Z.-J."/>
        </authorList>
    </citation>
    <scope>NUCLEOTIDE SEQUENCE</scope>
    <source>
        <strain evidence="4">CP</strain>
        <tissue evidence="4">Leaves</tissue>
    </source>
</reference>
<dbReference type="Pfam" id="PF07859">
    <property type="entry name" value="Abhydrolase_3"/>
    <property type="match status" value="1"/>
</dbReference>
<dbReference type="GO" id="GO:0016787">
    <property type="term" value="F:hydrolase activity"/>
    <property type="evidence" value="ECO:0007669"/>
    <property type="project" value="UniProtKB-KW"/>
</dbReference>
<dbReference type="EMBL" id="JAUJYO010000011">
    <property type="protein sequence ID" value="KAK1305415.1"/>
    <property type="molecule type" value="Genomic_DNA"/>
</dbReference>
<organism evidence="4 5">
    <name type="scientific">Acorus calamus</name>
    <name type="common">Sweet flag</name>
    <dbReference type="NCBI Taxonomy" id="4465"/>
    <lineage>
        <taxon>Eukaryota</taxon>
        <taxon>Viridiplantae</taxon>
        <taxon>Streptophyta</taxon>
        <taxon>Embryophyta</taxon>
        <taxon>Tracheophyta</taxon>
        <taxon>Spermatophyta</taxon>
        <taxon>Magnoliopsida</taxon>
        <taxon>Liliopsida</taxon>
        <taxon>Acoraceae</taxon>
        <taxon>Acorus</taxon>
    </lineage>
</organism>
<dbReference type="Proteomes" id="UP001180020">
    <property type="component" value="Unassembled WGS sequence"/>
</dbReference>
<keyword evidence="2" id="KW-0378">Hydrolase</keyword>
<sequence length="313" mass="34242">MASTDLTKEVEFDLSPLFKIYKDGTIERLLFTDSVPPSSDDRTRVSSKDVIVSADTGVSARLYLPKLRKPDVKLPLVVYFHGGGFCIASAAASIYHSYLNHLSAQANVLIVSVDFRRPTEHPLPIAYDDSWAVINWVLARGDGEPWLLDHADLGRVFLCGDSAGANVAHNMGMRAGSMGLAGLVLIHPYFWGPEPIGSEESADPRRKSIMDCLWRIVNPGSTGHDDPLINPVGPGAPSLAGLGCARVMVCVAGKDILKDRGRLYYESVLKSGFEGKVEMVETEGEEHCFHLFDYDCDNSVELMKRLVSFIGEA</sequence>
<dbReference type="PANTHER" id="PTHR23024:SF589">
    <property type="entry name" value="CARBOXYLESTERASE 17-RELATED"/>
    <property type="match status" value="1"/>
</dbReference>
<evidence type="ECO:0000259" key="3">
    <source>
        <dbReference type="Pfam" id="PF07859"/>
    </source>
</evidence>
<dbReference type="InterPro" id="IPR002168">
    <property type="entry name" value="Lipase_GDXG_HIS_AS"/>
</dbReference>
<dbReference type="AlphaFoldDB" id="A0AAV9DXL8"/>
<evidence type="ECO:0000313" key="4">
    <source>
        <dbReference type="EMBL" id="KAK1305415.1"/>
    </source>
</evidence>
<dbReference type="PROSITE" id="PS01173">
    <property type="entry name" value="LIPASE_GDXG_HIS"/>
    <property type="match status" value="1"/>
</dbReference>
<dbReference type="PANTHER" id="PTHR23024">
    <property type="entry name" value="ARYLACETAMIDE DEACETYLASE"/>
    <property type="match status" value="1"/>
</dbReference>
<evidence type="ECO:0000313" key="5">
    <source>
        <dbReference type="Proteomes" id="UP001180020"/>
    </source>
</evidence>
<comment type="similarity">
    <text evidence="1">Belongs to the 'GDXG' lipolytic enzyme family.</text>
</comment>
<feature type="domain" description="Alpha/beta hydrolase fold-3" evidence="3">
    <location>
        <begin position="77"/>
        <end position="290"/>
    </location>
</feature>
<dbReference type="SUPFAM" id="SSF53474">
    <property type="entry name" value="alpha/beta-Hydrolases"/>
    <property type="match status" value="1"/>
</dbReference>
<dbReference type="InterPro" id="IPR050466">
    <property type="entry name" value="Carboxylest/Gibb_receptor"/>
</dbReference>
<protein>
    <submittedName>
        <fullName evidence="4">Carboxylesterase 2</fullName>
    </submittedName>
</protein>
<evidence type="ECO:0000256" key="1">
    <source>
        <dbReference type="ARBA" id="ARBA00010515"/>
    </source>
</evidence>
<proteinExistence type="inferred from homology"/>
<dbReference type="InterPro" id="IPR013094">
    <property type="entry name" value="AB_hydrolase_3"/>
</dbReference>